<feature type="region of interest" description="Disordered" evidence="1">
    <location>
        <begin position="73"/>
        <end position="108"/>
    </location>
</feature>
<dbReference type="SMART" id="SM00513">
    <property type="entry name" value="SAP"/>
    <property type="match status" value="1"/>
</dbReference>
<dbReference type="KEGG" id="gfs:119641022"/>
<evidence type="ECO:0000259" key="2">
    <source>
        <dbReference type="PROSITE" id="PS50800"/>
    </source>
</evidence>
<dbReference type="Gene3D" id="1.10.720.30">
    <property type="entry name" value="SAP domain"/>
    <property type="match status" value="1"/>
</dbReference>
<dbReference type="InterPro" id="IPR036361">
    <property type="entry name" value="SAP_dom_sf"/>
</dbReference>
<keyword evidence="3" id="KW-1185">Reference proteome</keyword>
<dbReference type="InterPro" id="IPR003034">
    <property type="entry name" value="SAP_dom"/>
</dbReference>
<dbReference type="SUPFAM" id="SSF68906">
    <property type="entry name" value="SAP domain"/>
    <property type="match status" value="1"/>
</dbReference>
<evidence type="ECO:0000313" key="3">
    <source>
        <dbReference type="Proteomes" id="UP000092443"/>
    </source>
</evidence>
<dbReference type="AlphaFoldDB" id="A0A9C6DN73"/>
<dbReference type="RefSeq" id="XP_037895366.1">
    <property type="nucleotide sequence ID" value="XM_038039438.1"/>
</dbReference>
<evidence type="ECO:0000256" key="1">
    <source>
        <dbReference type="SAM" id="MobiDB-lite"/>
    </source>
</evidence>
<accession>A0A9C6DN73</accession>
<dbReference type="PROSITE" id="PS50800">
    <property type="entry name" value="SAP"/>
    <property type="match status" value="1"/>
</dbReference>
<gene>
    <name evidence="4" type="primary">LOC119641022</name>
</gene>
<sequence>MVRLEELKVEQLKQELGKRNLRTTGTKAELKQRLVEQLEKDGQDPSILELKQRLVEELEKDGQDPSILEFEYNTKGTEQADNLGGTGNAAEKQSEEKGEDSANTSTIV</sequence>
<feature type="domain" description="SAP" evidence="2">
    <location>
        <begin position="4"/>
        <end position="38"/>
    </location>
</feature>
<organism evidence="3 4">
    <name type="scientific">Glossina fuscipes</name>
    <dbReference type="NCBI Taxonomy" id="7396"/>
    <lineage>
        <taxon>Eukaryota</taxon>
        <taxon>Metazoa</taxon>
        <taxon>Ecdysozoa</taxon>
        <taxon>Arthropoda</taxon>
        <taxon>Hexapoda</taxon>
        <taxon>Insecta</taxon>
        <taxon>Pterygota</taxon>
        <taxon>Neoptera</taxon>
        <taxon>Endopterygota</taxon>
        <taxon>Diptera</taxon>
        <taxon>Brachycera</taxon>
        <taxon>Muscomorpha</taxon>
        <taxon>Hippoboscoidea</taxon>
        <taxon>Glossinidae</taxon>
        <taxon>Glossina</taxon>
    </lineage>
</organism>
<proteinExistence type="predicted"/>
<protein>
    <submittedName>
        <fullName evidence="4">Uncharacterized protein LOC119641022</fullName>
    </submittedName>
</protein>
<evidence type="ECO:0000313" key="4">
    <source>
        <dbReference type="RefSeq" id="XP_037895366.1"/>
    </source>
</evidence>
<dbReference type="Proteomes" id="UP000092443">
    <property type="component" value="Unplaced"/>
</dbReference>
<dbReference type="GeneID" id="119641022"/>
<reference evidence="4" key="1">
    <citation type="submission" date="2025-08" db="UniProtKB">
        <authorList>
            <consortium name="RefSeq"/>
        </authorList>
    </citation>
    <scope>IDENTIFICATION</scope>
    <source>
        <tissue evidence="4">Whole body pupa</tissue>
    </source>
</reference>
<name>A0A9C6DN73_9MUSC</name>
<dbReference type="Pfam" id="PF02037">
    <property type="entry name" value="SAP"/>
    <property type="match status" value="1"/>
</dbReference>